<evidence type="ECO:0000313" key="3">
    <source>
        <dbReference type="Proteomes" id="UP000178348"/>
    </source>
</evidence>
<dbReference type="InterPro" id="IPR012902">
    <property type="entry name" value="N_methyl_site"/>
</dbReference>
<evidence type="ECO:0000313" key="2">
    <source>
        <dbReference type="EMBL" id="OGZ01961.1"/>
    </source>
</evidence>
<dbReference type="SUPFAM" id="SSF49464">
    <property type="entry name" value="Carboxypeptidase regulatory domain-like"/>
    <property type="match status" value="1"/>
</dbReference>
<name>A0A1G2CMU3_9BACT</name>
<dbReference type="Gene3D" id="2.60.40.1120">
    <property type="entry name" value="Carboxypeptidase-like, regulatory domain"/>
    <property type="match status" value="1"/>
</dbReference>
<sequence length="580" mass="59829">MRKGISLIEVILAIGIVVMLFGGIYTAYIGILDAIQNSELRNAAAGVLNRKVEIIRNLPYASVGVVGGIPSGVLPAQENTTSTMGTAFTVKTVVRNIDDPFDGVLGGAPNDTSPADYKLVELEVSCPTCIHFIPLVLTTTASPKNLEGPTSGGSLFINVFNAGGQPVQDATVHITNASVTPAIDLTDTTNANGVLQLVGVPTSTQGYRLEASKQGYSSERTYPIGGQGNPNPVKPDANVAAQTITEISFSIDTVSTMHIAARNNVCVPIGGQAVSVKGAKLIGTSPNVLKFSTSSALDASGNKTYGNLEWDTYTVSVSTSSYALAGIFPLQPVTLNPASAIDAFFTLASSSVRSLMVAVKDAAAGSGITGAAVQLSAAGGYSKTLTTGRSVLTHTDWSGGAYLDQSGMDAESTSGILTMAGPPYSTSTTAWLVSETFDIGGASSTFYTVSWSPASTPGGTSMKFQLASNNDNATWNYVGPDGTGGSYYTTSGAQISGGHSGNRYLRYKVFMSTTDAGATPSLDDIEIEFNGPCVPPAHAFFANLGAGTYTLTVDAVGYLQATSSVVIGGGWQEKSVSLTH</sequence>
<keyword evidence="1" id="KW-1133">Transmembrane helix</keyword>
<dbReference type="PROSITE" id="PS00409">
    <property type="entry name" value="PROKAR_NTER_METHYL"/>
    <property type="match status" value="1"/>
</dbReference>
<keyword evidence="1" id="KW-0472">Membrane</keyword>
<protein>
    <recommendedName>
        <fullName evidence="4">Carboxypeptidase regulatory-like domain-containing protein</fullName>
    </recommendedName>
</protein>
<organism evidence="2 3">
    <name type="scientific">Candidatus Liptonbacteria bacterium RIFCSPLOWO2_01_FULL_53_13</name>
    <dbReference type="NCBI Taxonomy" id="1798651"/>
    <lineage>
        <taxon>Bacteria</taxon>
        <taxon>Candidatus Liptoniibacteriota</taxon>
    </lineage>
</organism>
<dbReference type="Proteomes" id="UP000178348">
    <property type="component" value="Unassembled WGS sequence"/>
</dbReference>
<dbReference type="AlphaFoldDB" id="A0A1G2CMU3"/>
<dbReference type="InterPro" id="IPR008969">
    <property type="entry name" value="CarboxyPept-like_regulatory"/>
</dbReference>
<proteinExistence type="predicted"/>
<comment type="caution">
    <text evidence="2">The sequence shown here is derived from an EMBL/GenBank/DDBJ whole genome shotgun (WGS) entry which is preliminary data.</text>
</comment>
<evidence type="ECO:0000256" key="1">
    <source>
        <dbReference type="SAM" id="Phobius"/>
    </source>
</evidence>
<gene>
    <name evidence="2" type="ORF">A2946_03575</name>
</gene>
<accession>A0A1G2CMU3</accession>
<keyword evidence="1" id="KW-0812">Transmembrane</keyword>
<evidence type="ECO:0008006" key="4">
    <source>
        <dbReference type="Google" id="ProtNLM"/>
    </source>
</evidence>
<feature type="transmembrane region" description="Helical" evidence="1">
    <location>
        <begin position="7"/>
        <end position="31"/>
    </location>
</feature>
<dbReference type="EMBL" id="MHLB01000026">
    <property type="protein sequence ID" value="OGZ01961.1"/>
    <property type="molecule type" value="Genomic_DNA"/>
</dbReference>
<reference evidence="2 3" key="1">
    <citation type="journal article" date="2016" name="Nat. Commun.">
        <title>Thousands of microbial genomes shed light on interconnected biogeochemical processes in an aquifer system.</title>
        <authorList>
            <person name="Anantharaman K."/>
            <person name="Brown C.T."/>
            <person name="Hug L.A."/>
            <person name="Sharon I."/>
            <person name="Castelle C.J."/>
            <person name="Probst A.J."/>
            <person name="Thomas B.C."/>
            <person name="Singh A."/>
            <person name="Wilkins M.J."/>
            <person name="Karaoz U."/>
            <person name="Brodie E.L."/>
            <person name="Williams K.H."/>
            <person name="Hubbard S.S."/>
            <person name="Banfield J.F."/>
        </authorList>
    </citation>
    <scope>NUCLEOTIDE SEQUENCE [LARGE SCALE GENOMIC DNA]</scope>
</reference>